<evidence type="ECO:0000313" key="1">
    <source>
        <dbReference type="EMBL" id="KAG7396767.1"/>
    </source>
</evidence>
<accession>A0A8T1WSF1</accession>
<name>A0A8T1WSF1_9STRA</name>
<sequence>MGRSVRLRLNKNHESASSYWNDGEPPAPPLQLSSALNDLMTEAEALHDRADIAEFANVAEMPQLPHPQDGQPQWKRMERSATFSLLKRDDEVLAVALLDATVEEVASILCATRDKMYSASMMGLYRDTFIAGSVAYVQRSHDGEDDGMHQQLTVKSTNFVRPDILSKNEQWCFAELFRCKSQGDNFTIVQASVPEEHARSLPGRLALNDTKRRVAQLRGLTMIYMVERMPGSNNYLRIVFHAMYKPGDSDCEGGKHNPVVSRKAVRSRMLCLAQGIGQLSQLARRRRYGAQVFADRAAFDVKNPRCTCCTRRLTPFMNLLPRTRCYLCGYHVCVACSTSEQMETHNGRLATIMVCIRCRHTVSACNYQHMLSVSPGPVCILDDPLTCSYASDTMSIDSDASTVSTSSTCSSSSQMLADLLGDIVDDDIEITTTRRNAALTVLQQLLIADQEKSQEQADVNATLLSTAINLTQQVEAVKRALDVSSRPADPKACEVASAESRPYPMMPAMVDLKSESNEPAEPIVYPIPANEEIRLAAIEHYKLHDVMNISELNVICKLAAAEMNCPHSVVTLVEREVVTLMATNAPENWDVGSGNPREQTFCQHFVMDDRPLLVSHAEADMRFYHIAPVVLRNLRFYAGFPISVTSVRKSKNPEEPDKVIVGALCCLDAKPHQLTRSQYWRLMKLAEAASAILEKQAEEYLADPSKFATNPAPNGTVAVAC</sequence>
<protein>
    <recommendedName>
        <fullName evidence="3">FYVE-type domain-containing protein</fullName>
    </recommendedName>
</protein>
<proteinExistence type="predicted"/>
<evidence type="ECO:0008006" key="3">
    <source>
        <dbReference type="Google" id="ProtNLM"/>
    </source>
</evidence>
<comment type="caution">
    <text evidence="1">The sequence shown here is derived from an EMBL/GenBank/DDBJ whole genome shotgun (WGS) entry which is preliminary data.</text>
</comment>
<dbReference type="PANTHER" id="PTHR43102">
    <property type="entry name" value="SLR1143 PROTEIN"/>
    <property type="match status" value="1"/>
</dbReference>
<reference evidence="1" key="1">
    <citation type="submission" date="2021-02" db="EMBL/GenBank/DDBJ databases">
        <authorList>
            <person name="Palmer J.M."/>
        </authorList>
    </citation>
    <scope>NUCLEOTIDE SEQUENCE</scope>
    <source>
        <strain evidence="1">SCRP23</strain>
    </source>
</reference>
<evidence type="ECO:0000313" key="2">
    <source>
        <dbReference type="Proteomes" id="UP000693981"/>
    </source>
</evidence>
<keyword evidence="2" id="KW-1185">Reference proteome</keyword>
<gene>
    <name evidence="1" type="ORF">PHYBOEH_001795</name>
</gene>
<dbReference type="PANTHER" id="PTHR43102:SF2">
    <property type="entry name" value="GAF DOMAIN-CONTAINING PROTEIN"/>
    <property type="match status" value="1"/>
</dbReference>
<dbReference type="AlphaFoldDB" id="A0A8T1WSF1"/>
<dbReference type="EMBL" id="JAGDFL010000140">
    <property type="protein sequence ID" value="KAG7396767.1"/>
    <property type="molecule type" value="Genomic_DNA"/>
</dbReference>
<dbReference type="Proteomes" id="UP000693981">
    <property type="component" value="Unassembled WGS sequence"/>
</dbReference>
<dbReference type="OrthoDB" id="106622at2759"/>
<organism evidence="1 2">
    <name type="scientific">Phytophthora boehmeriae</name>
    <dbReference type="NCBI Taxonomy" id="109152"/>
    <lineage>
        <taxon>Eukaryota</taxon>
        <taxon>Sar</taxon>
        <taxon>Stramenopiles</taxon>
        <taxon>Oomycota</taxon>
        <taxon>Peronosporomycetes</taxon>
        <taxon>Peronosporales</taxon>
        <taxon>Peronosporaceae</taxon>
        <taxon>Phytophthora</taxon>
    </lineage>
</organism>